<evidence type="ECO:0000313" key="6">
    <source>
        <dbReference type="Proteomes" id="UP001206639"/>
    </source>
</evidence>
<dbReference type="PANTHER" id="PTHR12631">
    <property type="entry name" value="ALPHA-L-IDURONIDASE"/>
    <property type="match status" value="1"/>
</dbReference>
<dbReference type="InterPro" id="IPR051923">
    <property type="entry name" value="Glycosyl_Hydrolase_39"/>
</dbReference>
<evidence type="ECO:0000256" key="1">
    <source>
        <dbReference type="ARBA" id="ARBA00022801"/>
    </source>
</evidence>
<feature type="domain" description="Glycoside hydrolase family 5" evidence="4">
    <location>
        <begin position="65"/>
        <end position="299"/>
    </location>
</feature>
<protein>
    <submittedName>
        <fullName evidence="5">Cellulase family glycosylhydrolase</fullName>
    </submittedName>
</protein>
<sequence length="362" mass="38588">MRKLVRIVGSLAAVVLLAAALTHILRPEQQSQFEAQPRHDRVIETAAVGSLGFADSWIWFLSPGDVNRQFDLMVDTGVRSARIMFPWAGIQPSPDAWDWGQADLIVNAANARGIAVVALLNSTPGWATGGGPAITAPPATPELYGSFAGAFASHFAGRVAAYELWNEQNAVQFWAGPEGPQPERFAAMLKAAYPAIKAADGGATVVAGGLAPTINFFSLTLNPVTFVERMYAAGAAGSFDALGYHPYLFNPNANVRFSTAGSNSSRGLYDQLRGVMNANGDGGKQIWATEFGESTSDVDEAVQAERIRDFIVSWRSLPGAGPAFIYTTRDRATGSPNAQDNFGVYRTDFTPKPAADAMRGLA</sequence>
<keyword evidence="2 3" id="KW-0326">Glycosidase</keyword>
<evidence type="ECO:0000256" key="3">
    <source>
        <dbReference type="RuleBase" id="RU361153"/>
    </source>
</evidence>
<dbReference type="Proteomes" id="UP001206639">
    <property type="component" value="Unassembled WGS sequence"/>
</dbReference>
<keyword evidence="1 3" id="KW-0378">Hydrolase</keyword>
<evidence type="ECO:0000256" key="2">
    <source>
        <dbReference type="ARBA" id="ARBA00023295"/>
    </source>
</evidence>
<gene>
    <name evidence="5" type="ORF">N4S67_24055</name>
</gene>
<dbReference type="SUPFAM" id="SSF51445">
    <property type="entry name" value="(Trans)glycosidases"/>
    <property type="match status" value="1"/>
</dbReference>
<dbReference type="RefSeq" id="WP_260995547.1">
    <property type="nucleotide sequence ID" value="NZ_JAODWD010000006.1"/>
</dbReference>
<comment type="similarity">
    <text evidence="3">Belongs to the glycosyl hydrolase 5 (cellulase A) family.</text>
</comment>
<dbReference type="PANTHER" id="PTHR12631:SF10">
    <property type="entry name" value="BETA-XYLOSIDASE-LIKE PROTEIN-RELATED"/>
    <property type="match status" value="1"/>
</dbReference>
<dbReference type="Gene3D" id="3.20.20.80">
    <property type="entry name" value="Glycosidases"/>
    <property type="match status" value="1"/>
</dbReference>
<keyword evidence="6" id="KW-1185">Reference proteome</keyword>
<accession>A0ABT2MGU3</accession>
<reference evidence="6" key="1">
    <citation type="submission" date="2023-07" db="EMBL/GenBank/DDBJ databases">
        <authorList>
            <person name="Deng Y."/>
            <person name="Zhang Y.-Q."/>
        </authorList>
    </citation>
    <scope>NUCLEOTIDE SEQUENCE [LARGE SCALE GENOMIC DNA]</scope>
    <source>
        <strain evidence="6">CPCC 205710</strain>
    </source>
</reference>
<dbReference type="EMBL" id="JAODWD010000006">
    <property type="protein sequence ID" value="MCT7661487.1"/>
    <property type="molecule type" value="Genomic_DNA"/>
</dbReference>
<proteinExistence type="inferred from homology"/>
<dbReference type="InterPro" id="IPR001547">
    <property type="entry name" value="Glyco_hydro_5"/>
</dbReference>
<evidence type="ECO:0000259" key="4">
    <source>
        <dbReference type="Pfam" id="PF00150"/>
    </source>
</evidence>
<name>A0ABT2MGU3_9MYCO</name>
<dbReference type="InterPro" id="IPR017853">
    <property type="entry name" value="GH"/>
</dbReference>
<organism evidence="5 6">
    <name type="scientific">Mycobacterium deserti</name>
    <dbReference type="NCBI Taxonomy" id="2978347"/>
    <lineage>
        <taxon>Bacteria</taxon>
        <taxon>Bacillati</taxon>
        <taxon>Actinomycetota</taxon>
        <taxon>Actinomycetes</taxon>
        <taxon>Mycobacteriales</taxon>
        <taxon>Mycobacteriaceae</taxon>
        <taxon>Mycobacterium</taxon>
    </lineage>
</organism>
<evidence type="ECO:0000313" key="5">
    <source>
        <dbReference type="EMBL" id="MCT7661487.1"/>
    </source>
</evidence>
<dbReference type="Pfam" id="PF00150">
    <property type="entry name" value="Cellulase"/>
    <property type="match status" value="1"/>
</dbReference>
<comment type="caution">
    <text evidence="5">The sequence shown here is derived from an EMBL/GenBank/DDBJ whole genome shotgun (WGS) entry which is preliminary data.</text>
</comment>